<dbReference type="Gene3D" id="1.10.940.10">
    <property type="entry name" value="NusB-like"/>
    <property type="match status" value="1"/>
</dbReference>
<protein>
    <recommendedName>
        <fullName evidence="6">Transcription antitermination protein NusB</fullName>
    </recommendedName>
    <alternativeName>
        <fullName evidence="6">Antitermination factor NusB</fullName>
    </alternativeName>
</protein>
<dbReference type="AlphaFoldDB" id="A0AAE3L4X3"/>
<dbReference type="GO" id="GO:0005829">
    <property type="term" value="C:cytosol"/>
    <property type="evidence" value="ECO:0007669"/>
    <property type="project" value="TreeGrafter"/>
</dbReference>
<organism evidence="8 9">
    <name type="scientific">Methylohalomonas lacus</name>
    <dbReference type="NCBI Taxonomy" id="398773"/>
    <lineage>
        <taxon>Bacteria</taxon>
        <taxon>Pseudomonadati</taxon>
        <taxon>Pseudomonadota</taxon>
        <taxon>Gammaproteobacteria</taxon>
        <taxon>Methylohalomonadales</taxon>
        <taxon>Methylohalomonadaceae</taxon>
        <taxon>Methylohalomonas</taxon>
    </lineage>
</organism>
<evidence type="ECO:0000313" key="8">
    <source>
        <dbReference type="EMBL" id="MCS3902307.1"/>
    </source>
</evidence>
<dbReference type="PANTHER" id="PTHR11078">
    <property type="entry name" value="N UTILIZATION SUBSTANCE PROTEIN B-RELATED"/>
    <property type="match status" value="1"/>
</dbReference>
<comment type="similarity">
    <text evidence="1 6">Belongs to the NusB family.</text>
</comment>
<evidence type="ECO:0000256" key="2">
    <source>
        <dbReference type="ARBA" id="ARBA00022814"/>
    </source>
</evidence>
<dbReference type="InterPro" id="IPR011605">
    <property type="entry name" value="NusB_fam"/>
</dbReference>
<reference evidence="8" key="1">
    <citation type="submission" date="2022-08" db="EMBL/GenBank/DDBJ databases">
        <title>Genomic Encyclopedia of Type Strains, Phase III (KMG-III): the genomes of soil and plant-associated and newly described type strains.</title>
        <authorList>
            <person name="Whitman W."/>
        </authorList>
    </citation>
    <scope>NUCLEOTIDE SEQUENCE</scope>
    <source>
        <strain evidence="8">HMT 1</strain>
    </source>
</reference>
<evidence type="ECO:0000313" key="9">
    <source>
        <dbReference type="Proteomes" id="UP001204445"/>
    </source>
</evidence>
<name>A0AAE3L4X3_9GAMM</name>
<dbReference type="HAMAP" id="MF_00073">
    <property type="entry name" value="NusB"/>
    <property type="match status" value="1"/>
</dbReference>
<keyword evidence="5 6" id="KW-0804">Transcription</keyword>
<accession>A0AAE3L4X3</accession>
<keyword evidence="3 6" id="KW-0694">RNA-binding</keyword>
<dbReference type="InterPro" id="IPR035926">
    <property type="entry name" value="NusB-like_sf"/>
</dbReference>
<dbReference type="GO" id="GO:0006353">
    <property type="term" value="P:DNA-templated transcription termination"/>
    <property type="evidence" value="ECO:0007669"/>
    <property type="project" value="UniProtKB-UniRule"/>
</dbReference>
<evidence type="ECO:0000256" key="3">
    <source>
        <dbReference type="ARBA" id="ARBA00022884"/>
    </source>
</evidence>
<comment type="caution">
    <text evidence="8">The sequence shown here is derived from an EMBL/GenBank/DDBJ whole genome shotgun (WGS) entry which is preliminary data.</text>
</comment>
<dbReference type="SUPFAM" id="SSF48013">
    <property type="entry name" value="NusB-like"/>
    <property type="match status" value="1"/>
</dbReference>
<evidence type="ECO:0000256" key="5">
    <source>
        <dbReference type="ARBA" id="ARBA00023163"/>
    </source>
</evidence>
<dbReference type="Pfam" id="PF01029">
    <property type="entry name" value="NusB"/>
    <property type="match status" value="1"/>
</dbReference>
<sequence>MSLIPAPFSRRARERARRTALQALYEVRLSAKSVAEILNRYVDDPALKRADKNYFRTLVKGACEQHSELDEQIEPLLDRPLKEIDPVEQAILHIAVYELLYETDMPPRAIINEAVELAKMFGAEESHKYINSVLDKAARRIRFEQFGVKQ</sequence>
<evidence type="ECO:0000256" key="6">
    <source>
        <dbReference type="HAMAP-Rule" id="MF_00073"/>
    </source>
</evidence>
<dbReference type="GO" id="GO:0003723">
    <property type="term" value="F:RNA binding"/>
    <property type="evidence" value="ECO:0007669"/>
    <property type="project" value="UniProtKB-UniRule"/>
</dbReference>
<comment type="function">
    <text evidence="6">Involved in transcription antitermination. Required for transcription of ribosomal RNA (rRNA) genes. Binds specifically to the boxA antiterminator sequence of the ribosomal RNA (rrn) operons.</text>
</comment>
<dbReference type="NCBIfam" id="TIGR01951">
    <property type="entry name" value="nusB"/>
    <property type="match status" value="1"/>
</dbReference>
<evidence type="ECO:0000259" key="7">
    <source>
        <dbReference type="Pfam" id="PF01029"/>
    </source>
</evidence>
<gene>
    <name evidence="6" type="primary">nusB</name>
    <name evidence="8" type="ORF">J2T55_000303</name>
</gene>
<dbReference type="Proteomes" id="UP001204445">
    <property type="component" value="Unassembled WGS sequence"/>
</dbReference>
<dbReference type="InterPro" id="IPR006027">
    <property type="entry name" value="NusB_RsmB_TIM44"/>
</dbReference>
<proteinExistence type="inferred from homology"/>
<keyword evidence="9" id="KW-1185">Reference proteome</keyword>
<keyword evidence="2 6" id="KW-0889">Transcription antitermination</keyword>
<evidence type="ECO:0000256" key="1">
    <source>
        <dbReference type="ARBA" id="ARBA00005952"/>
    </source>
</evidence>
<feature type="domain" description="NusB/RsmB/TIM44" evidence="7">
    <location>
        <begin position="15"/>
        <end position="139"/>
    </location>
</feature>
<dbReference type="RefSeq" id="WP_259053811.1">
    <property type="nucleotide sequence ID" value="NZ_JANUCT010000002.1"/>
</dbReference>
<dbReference type="EMBL" id="JANUCT010000002">
    <property type="protein sequence ID" value="MCS3902307.1"/>
    <property type="molecule type" value="Genomic_DNA"/>
</dbReference>
<dbReference type="PANTHER" id="PTHR11078:SF3">
    <property type="entry name" value="ANTITERMINATION NUSB DOMAIN-CONTAINING PROTEIN"/>
    <property type="match status" value="1"/>
</dbReference>
<keyword evidence="4 6" id="KW-0805">Transcription regulation</keyword>
<evidence type="ECO:0000256" key="4">
    <source>
        <dbReference type="ARBA" id="ARBA00023015"/>
    </source>
</evidence>
<dbReference type="GO" id="GO:0031564">
    <property type="term" value="P:transcription antitermination"/>
    <property type="evidence" value="ECO:0007669"/>
    <property type="project" value="UniProtKB-KW"/>
</dbReference>